<evidence type="ECO:0000256" key="1">
    <source>
        <dbReference type="ARBA" id="ARBA00001946"/>
    </source>
</evidence>
<evidence type="ECO:0000313" key="5">
    <source>
        <dbReference type="EMBL" id="MBE1489153.1"/>
    </source>
</evidence>
<sequence>MTSSSGDYTATLSRKRMGSAVLLRDAGNRILLVEPTYKDYWELPGGAVDADESPYDAAVRELEEELALSVTPGRLLVVDWVPPRAGRTEGVMFVYDGGLLDPAAALEIHLPAEELRGWAWSTMPEAQQRLSPLLARRAAAALEAASGGATVYLEDGNRIA</sequence>
<keyword evidence="6" id="KW-1185">Reference proteome</keyword>
<dbReference type="RefSeq" id="WP_318783371.1">
    <property type="nucleotide sequence ID" value="NZ_JADBEB010000001.1"/>
</dbReference>
<reference evidence="5" key="1">
    <citation type="submission" date="2020-10" db="EMBL/GenBank/DDBJ databases">
        <title>Sequencing the genomes of 1000 actinobacteria strains.</title>
        <authorList>
            <person name="Klenk H.-P."/>
        </authorList>
    </citation>
    <scope>NUCLEOTIDE SEQUENCE</scope>
    <source>
        <strain evidence="5">DSM 46832</strain>
    </source>
</reference>
<keyword evidence="3" id="KW-0460">Magnesium</keyword>
<gene>
    <name evidence="5" type="ORF">H4W31_004791</name>
</gene>
<dbReference type="Pfam" id="PF00293">
    <property type="entry name" value="NUDIX"/>
    <property type="match status" value="1"/>
</dbReference>
<keyword evidence="2" id="KW-0378">Hydrolase</keyword>
<dbReference type="PANTHER" id="PTHR43046">
    <property type="entry name" value="GDP-MANNOSE MANNOSYL HYDROLASE"/>
    <property type="match status" value="1"/>
</dbReference>
<evidence type="ECO:0000256" key="2">
    <source>
        <dbReference type="ARBA" id="ARBA00022801"/>
    </source>
</evidence>
<dbReference type="InterPro" id="IPR020476">
    <property type="entry name" value="Nudix_hydrolase"/>
</dbReference>
<comment type="cofactor">
    <cofactor evidence="1">
        <name>Mg(2+)</name>
        <dbReference type="ChEBI" id="CHEBI:18420"/>
    </cofactor>
</comment>
<protein>
    <submittedName>
        <fullName evidence="5">8-oxo-dGTP pyrophosphatase MutT (NUDIX family)</fullName>
    </submittedName>
</protein>
<evidence type="ECO:0000313" key="6">
    <source>
        <dbReference type="Proteomes" id="UP000649753"/>
    </source>
</evidence>
<dbReference type="Proteomes" id="UP000649753">
    <property type="component" value="Unassembled WGS sequence"/>
</dbReference>
<evidence type="ECO:0000259" key="4">
    <source>
        <dbReference type="PROSITE" id="PS51462"/>
    </source>
</evidence>
<comment type="caution">
    <text evidence="5">The sequence shown here is derived from an EMBL/GenBank/DDBJ whole genome shotgun (WGS) entry which is preliminary data.</text>
</comment>
<feature type="domain" description="Nudix hydrolase" evidence="4">
    <location>
        <begin position="13"/>
        <end position="143"/>
    </location>
</feature>
<dbReference type="Gene3D" id="3.90.79.10">
    <property type="entry name" value="Nucleoside Triphosphate Pyrophosphohydrolase"/>
    <property type="match status" value="1"/>
</dbReference>
<dbReference type="PRINTS" id="PR00502">
    <property type="entry name" value="NUDIXFAMILY"/>
</dbReference>
<organism evidence="5 6">
    <name type="scientific">Plantactinospora soyae</name>
    <dbReference type="NCBI Taxonomy" id="1544732"/>
    <lineage>
        <taxon>Bacteria</taxon>
        <taxon>Bacillati</taxon>
        <taxon>Actinomycetota</taxon>
        <taxon>Actinomycetes</taxon>
        <taxon>Micromonosporales</taxon>
        <taxon>Micromonosporaceae</taxon>
        <taxon>Plantactinospora</taxon>
    </lineage>
</organism>
<dbReference type="InterPro" id="IPR015797">
    <property type="entry name" value="NUDIX_hydrolase-like_dom_sf"/>
</dbReference>
<dbReference type="InterPro" id="IPR000086">
    <property type="entry name" value="NUDIX_hydrolase_dom"/>
</dbReference>
<dbReference type="EMBL" id="JADBEB010000001">
    <property type="protein sequence ID" value="MBE1489153.1"/>
    <property type="molecule type" value="Genomic_DNA"/>
</dbReference>
<dbReference type="PROSITE" id="PS51462">
    <property type="entry name" value="NUDIX"/>
    <property type="match status" value="1"/>
</dbReference>
<dbReference type="PANTHER" id="PTHR43046:SF12">
    <property type="entry name" value="GDP-MANNOSE MANNOSYL HYDROLASE"/>
    <property type="match status" value="1"/>
</dbReference>
<proteinExistence type="predicted"/>
<evidence type="ECO:0000256" key="3">
    <source>
        <dbReference type="ARBA" id="ARBA00022842"/>
    </source>
</evidence>
<name>A0A927M6N2_9ACTN</name>
<dbReference type="GO" id="GO:0016787">
    <property type="term" value="F:hydrolase activity"/>
    <property type="evidence" value="ECO:0007669"/>
    <property type="project" value="UniProtKB-KW"/>
</dbReference>
<dbReference type="AlphaFoldDB" id="A0A927M6N2"/>
<dbReference type="SUPFAM" id="SSF55811">
    <property type="entry name" value="Nudix"/>
    <property type="match status" value="1"/>
</dbReference>
<dbReference type="CDD" id="cd18876">
    <property type="entry name" value="NUDIX_Hydrolase"/>
    <property type="match status" value="1"/>
</dbReference>
<accession>A0A927M6N2</accession>